<accession>A0A6L2MCL9</accession>
<dbReference type="GO" id="GO:0003887">
    <property type="term" value="F:DNA-directed DNA polymerase activity"/>
    <property type="evidence" value="ECO:0007669"/>
    <property type="project" value="UniProtKB-KW"/>
</dbReference>
<keyword evidence="6" id="KW-0229">DNA integration</keyword>
<dbReference type="InterPro" id="IPR039537">
    <property type="entry name" value="Retrotran_Ty1/copia-like"/>
</dbReference>
<keyword evidence="8" id="KW-0808">Transferase</keyword>
<keyword evidence="1" id="KW-0540">Nuclease</keyword>
<protein>
    <submittedName>
        <fullName evidence="11">Putative ribonuclease H-like domain-containing protein</fullName>
    </submittedName>
</protein>
<keyword evidence="2" id="KW-0479">Metal-binding</keyword>
<keyword evidence="8" id="KW-0548">Nucleotidyltransferase</keyword>
<evidence type="ECO:0000256" key="1">
    <source>
        <dbReference type="ARBA" id="ARBA00022722"/>
    </source>
</evidence>
<comment type="caution">
    <text evidence="11">The sequence shown here is derived from an EMBL/GenBank/DDBJ whole genome shotgun (WGS) entry which is preliminary data.</text>
</comment>
<dbReference type="PANTHER" id="PTHR42648:SF11">
    <property type="entry name" value="TRANSPOSON TY4-P GAG-POL POLYPROTEIN"/>
    <property type="match status" value="1"/>
</dbReference>
<reference evidence="11" key="1">
    <citation type="journal article" date="2019" name="Sci. Rep.">
        <title>Draft genome of Tanacetum cinerariifolium, the natural source of mosquito coil.</title>
        <authorList>
            <person name="Yamashiro T."/>
            <person name="Shiraishi A."/>
            <person name="Satake H."/>
            <person name="Nakayama K."/>
        </authorList>
    </citation>
    <scope>NUCLEOTIDE SEQUENCE</scope>
</reference>
<dbReference type="GO" id="GO:0006310">
    <property type="term" value="P:DNA recombination"/>
    <property type="evidence" value="ECO:0007669"/>
    <property type="project" value="UniProtKB-KW"/>
</dbReference>
<keyword evidence="8" id="KW-0239">DNA-directed DNA polymerase</keyword>
<evidence type="ECO:0000256" key="9">
    <source>
        <dbReference type="ARBA" id="ARBA00023172"/>
    </source>
</evidence>
<evidence type="ECO:0000313" key="11">
    <source>
        <dbReference type="EMBL" id="GEU71410.1"/>
    </source>
</evidence>
<keyword evidence="3" id="KW-0255">Endonuclease</keyword>
<dbReference type="InterPro" id="IPR001584">
    <property type="entry name" value="Integrase_cat-core"/>
</dbReference>
<keyword evidence="5" id="KW-0460">Magnesium</keyword>
<dbReference type="AlphaFoldDB" id="A0A6L2MCL9"/>
<dbReference type="InterPro" id="IPR012337">
    <property type="entry name" value="RNaseH-like_sf"/>
</dbReference>
<evidence type="ECO:0000256" key="5">
    <source>
        <dbReference type="ARBA" id="ARBA00022842"/>
    </source>
</evidence>
<dbReference type="EMBL" id="BKCJ010006301">
    <property type="protein sequence ID" value="GEU71410.1"/>
    <property type="molecule type" value="Genomic_DNA"/>
</dbReference>
<keyword evidence="4" id="KW-0378">Hydrolase</keyword>
<dbReference type="GO" id="GO:0003964">
    <property type="term" value="F:RNA-directed DNA polymerase activity"/>
    <property type="evidence" value="ECO:0007669"/>
    <property type="project" value="UniProtKB-KW"/>
</dbReference>
<dbReference type="GO" id="GO:0015074">
    <property type="term" value="P:DNA integration"/>
    <property type="evidence" value="ECO:0007669"/>
    <property type="project" value="UniProtKB-KW"/>
</dbReference>
<evidence type="ECO:0000256" key="8">
    <source>
        <dbReference type="ARBA" id="ARBA00022932"/>
    </source>
</evidence>
<dbReference type="GO" id="GO:0016787">
    <property type="term" value="F:hydrolase activity"/>
    <property type="evidence" value="ECO:0007669"/>
    <property type="project" value="UniProtKB-KW"/>
</dbReference>
<dbReference type="GO" id="GO:0003676">
    <property type="term" value="F:nucleic acid binding"/>
    <property type="evidence" value="ECO:0007669"/>
    <property type="project" value="InterPro"/>
</dbReference>
<dbReference type="SUPFAM" id="SSF53098">
    <property type="entry name" value="Ribonuclease H-like"/>
    <property type="match status" value="1"/>
</dbReference>
<gene>
    <name evidence="11" type="ORF">Tci_043388</name>
</gene>
<sequence>MNEKMKTPLWSHNKINIRPPDYSKENFLANFTPQTQLTLEQIFWSKDVLKMKTEALAEQAKAAKPIRALAVYPLNIHVKLVPRVLPTKSQVKINIFTLIQLFMEFEKTCKTRITPTGLTEGEMGFEQTKECYLIELEAEVDQNAVKRKCDEIERKNLLITNDTLIENCLSKDVFYIATNSEFNVSRFSEMHDAHTVVQARCLELETELSKLKDKIQKDDHDVMETRSEADRTLDFRALVFQITQLTEKVSVFQEQNELFRVENAKLNNIARNYSVTPKVLAHGMYAIDVEPILPRCRNNRKVNIEYLKLLKESVATIRDRSRLMNFVKRFIETVRFGNDHFGALMGYEDYVIGESVISRVYYVEGLGNNLFTVRQFYDSDLEVSFKKHSCYVRDTVGLNKTVKFIRPENGTKFVNQVLTAFYEKVGIFHQKSVPRTPQQKGVVERRNRTLVEAARTMLIFSKASMFLWAEVVATACHTQNRSLIHTRHNKTPYELVHDMKPDLIFF</sequence>
<dbReference type="PANTHER" id="PTHR42648">
    <property type="entry name" value="TRANSPOSASE, PUTATIVE-RELATED"/>
    <property type="match status" value="1"/>
</dbReference>
<evidence type="ECO:0000259" key="10">
    <source>
        <dbReference type="PROSITE" id="PS50994"/>
    </source>
</evidence>
<dbReference type="Gene3D" id="3.30.420.10">
    <property type="entry name" value="Ribonuclease H-like superfamily/Ribonuclease H"/>
    <property type="match status" value="1"/>
</dbReference>
<organism evidence="11">
    <name type="scientific">Tanacetum cinerariifolium</name>
    <name type="common">Dalmatian daisy</name>
    <name type="synonym">Chrysanthemum cinerariifolium</name>
    <dbReference type="NCBI Taxonomy" id="118510"/>
    <lineage>
        <taxon>Eukaryota</taxon>
        <taxon>Viridiplantae</taxon>
        <taxon>Streptophyta</taxon>
        <taxon>Embryophyta</taxon>
        <taxon>Tracheophyta</taxon>
        <taxon>Spermatophyta</taxon>
        <taxon>Magnoliopsida</taxon>
        <taxon>eudicotyledons</taxon>
        <taxon>Gunneridae</taxon>
        <taxon>Pentapetalae</taxon>
        <taxon>asterids</taxon>
        <taxon>campanulids</taxon>
        <taxon>Asterales</taxon>
        <taxon>Asteraceae</taxon>
        <taxon>Asteroideae</taxon>
        <taxon>Anthemideae</taxon>
        <taxon>Anthemidinae</taxon>
        <taxon>Tanacetum</taxon>
    </lineage>
</organism>
<evidence type="ECO:0000256" key="2">
    <source>
        <dbReference type="ARBA" id="ARBA00022723"/>
    </source>
</evidence>
<dbReference type="GO" id="GO:0046872">
    <property type="term" value="F:metal ion binding"/>
    <property type="evidence" value="ECO:0007669"/>
    <property type="project" value="UniProtKB-KW"/>
</dbReference>
<dbReference type="InterPro" id="IPR036397">
    <property type="entry name" value="RNaseH_sf"/>
</dbReference>
<evidence type="ECO:0000256" key="7">
    <source>
        <dbReference type="ARBA" id="ARBA00022918"/>
    </source>
</evidence>
<dbReference type="PROSITE" id="PS50994">
    <property type="entry name" value="INTEGRASE"/>
    <property type="match status" value="1"/>
</dbReference>
<dbReference type="GO" id="GO:0004519">
    <property type="term" value="F:endonuclease activity"/>
    <property type="evidence" value="ECO:0007669"/>
    <property type="project" value="UniProtKB-KW"/>
</dbReference>
<evidence type="ECO:0000256" key="4">
    <source>
        <dbReference type="ARBA" id="ARBA00022801"/>
    </source>
</evidence>
<feature type="domain" description="Integrase catalytic" evidence="10">
    <location>
        <begin position="403"/>
        <end position="500"/>
    </location>
</feature>
<evidence type="ECO:0000256" key="3">
    <source>
        <dbReference type="ARBA" id="ARBA00022759"/>
    </source>
</evidence>
<keyword evidence="7" id="KW-0695">RNA-directed DNA polymerase</keyword>
<proteinExistence type="predicted"/>
<name>A0A6L2MCL9_TANCI</name>
<keyword evidence="9" id="KW-0233">DNA recombination</keyword>
<evidence type="ECO:0000256" key="6">
    <source>
        <dbReference type="ARBA" id="ARBA00022908"/>
    </source>
</evidence>